<name>A0A5N6YUQ9_9EURO</name>
<accession>A0A5N6YUQ9</accession>
<evidence type="ECO:0000256" key="1">
    <source>
        <dbReference type="SAM" id="Phobius"/>
    </source>
</evidence>
<keyword evidence="1" id="KW-0472">Membrane</keyword>
<reference evidence="3" key="1">
    <citation type="submission" date="2019-04" db="EMBL/GenBank/DDBJ databases">
        <title>Friends and foes A comparative genomics studyof 23 Aspergillus species from section Flavi.</title>
        <authorList>
            <consortium name="DOE Joint Genome Institute"/>
            <person name="Kjaerbolling I."/>
            <person name="Vesth T."/>
            <person name="Frisvad J.C."/>
            <person name="Nybo J.L."/>
            <person name="Theobald S."/>
            <person name="Kildgaard S."/>
            <person name="Isbrandt T."/>
            <person name="Kuo A."/>
            <person name="Sato A."/>
            <person name="Lyhne E.K."/>
            <person name="Kogle M.E."/>
            <person name="Wiebenga A."/>
            <person name="Kun R.S."/>
            <person name="Lubbers R.J."/>
            <person name="Makela M.R."/>
            <person name="Barry K."/>
            <person name="Chovatia M."/>
            <person name="Clum A."/>
            <person name="Daum C."/>
            <person name="Haridas S."/>
            <person name="He G."/>
            <person name="LaButti K."/>
            <person name="Lipzen A."/>
            <person name="Mondo S."/>
            <person name="Riley R."/>
            <person name="Salamov A."/>
            <person name="Simmons B.A."/>
            <person name="Magnuson J.K."/>
            <person name="Henrissat B."/>
            <person name="Mortensen U.H."/>
            <person name="Larsen T.O."/>
            <person name="Devries R.P."/>
            <person name="Grigoriev I.V."/>
            <person name="Machida M."/>
            <person name="Baker S.E."/>
            <person name="Andersen M.R."/>
        </authorList>
    </citation>
    <scope>NUCLEOTIDE SEQUENCE [LARGE SCALE GENOMIC DNA]</scope>
    <source>
        <strain evidence="3">CBS 553.77</strain>
    </source>
</reference>
<gene>
    <name evidence="2" type="ORF">BDV28DRAFT_67025</name>
</gene>
<keyword evidence="1" id="KW-0812">Transmembrane</keyword>
<sequence>MFPLPQSTLHHGLLCSYRALKCSFHTATVFLSPPGARPPEGQRKVPSLIFKMALAALLITPFLHVLSCLSSVLNISFYLWI</sequence>
<evidence type="ECO:0000313" key="3">
    <source>
        <dbReference type="Proteomes" id="UP000327118"/>
    </source>
</evidence>
<protein>
    <submittedName>
        <fullName evidence="2">Uncharacterized protein</fullName>
    </submittedName>
</protein>
<dbReference type="EMBL" id="ML739337">
    <property type="protein sequence ID" value="KAE8349177.1"/>
    <property type="molecule type" value="Genomic_DNA"/>
</dbReference>
<feature type="transmembrane region" description="Helical" evidence="1">
    <location>
        <begin position="53"/>
        <end position="80"/>
    </location>
</feature>
<dbReference type="Proteomes" id="UP000327118">
    <property type="component" value="Unassembled WGS sequence"/>
</dbReference>
<keyword evidence="3" id="KW-1185">Reference proteome</keyword>
<organism evidence="2 3">
    <name type="scientific">Aspergillus coremiiformis</name>
    <dbReference type="NCBI Taxonomy" id="138285"/>
    <lineage>
        <taxon>Eukaryota</taxon>
        <taxon>Fungi</taxon>
        <taxon>Dikarya</taxon>
        <taxon>Ascomycota</taxon>
        <taxon>Pezizomycotina</taxon>
        <taxon>Eurotiomycetes</taxon>
        <taxon>Eurotiomycetidae</taxon>
        <taxon>Eurotiales</taxon>
        <taxon>Aspergillaceae</taxon>
        <taxon>Aspergillus</taxon>
        <taxon>Aspergillus subgen. Circumdati</taxon>
    </lineage>
</organism>
<dbReference type="AlphaFoldDB" id="A0A5N6YUQ9"/>
<evidence type="ECO:0000313" key="2">
    <source>
        <dbReference type="EMBL" id="KAE8349177.1"/>
    </source>
</evidence>
<keyword evidence="1" id="KW-1133">Transmembrane helix</keyword>
<proteinExistence type="predicted"/>